<dbReference type="GO" id="GO:0045892">
    <property type="term" value="P:negative regulation of DNA-templated transcription"/>
    <property type="evidence" value="ECO:0007669"/>
    <property type="project" value="InterPro"/>
</dbReference>
<accession>A0A2V3PRZ3</accession>
<dbReference type="Proteomes" id="UP000247973">
    <property type="component" value="Unassembled WGS sequence"/>
</dbReference>
<name>A0A2V3PRZ3_9BACT</name>
<sequence length="122" mass="14452">MEKLTHQEEIVMLHIWQLKECVVKDIVNEMKEPKPPYTTVASIVRNLEQKGYLNSKKYANVYVYSPRVEEDEYKKVFMSGVVKSYFENSYKELVSFFAKEEKISSSDLEEIIRMIEEGKKDQ</sequence>
<comment type="similarity">
    <text evidence="1">Belongs to the BlaI transcriptional regulatory family.</text>
</comment>
<evidence type="ECO:0000313" key="6">
    <source>
        <dbReference type="Proteomes" id="UP000247973"/>
    </source>
</evidence>
<organism evidence="5 6">
    <name type="scientific">Dysgonomonas alginatilytica</name>
    <dbReference type="NCBI Taxonomy" id="1605892"/>
    <lineage>
        <taxon>Bacteria</taxon>
        <taxon>Pseudomonadati</taxon>
        <taxon>Bacteroidota</taxon>
        <taxon>Bacteroidia</taxon>
        <taxon>Bacteroidales</taxon>
        <taxon>Dysgonomonadaceae</taxon>
        <taxon>Dysgonomonas</taxon>
    </lineage>
</organism>
<dbReference type="GO" id="GO:0003677">
    <property type="term" value="F:DNA binding"/>
    <property type="evidence" value="ECO:0007669"/>
    <property type="project" value="UniProtKB-KW"/>
</dbReference>
<gene>
    <name evidence="5" type="ORF">CLV62_10926</name>
</gene>
<proteinExistence type="inferred from homology"/>
<evidence type="ECO:0000256" key="1">
    <source>
        <dbReference type="ARBA" id="ARBA00011046"/>
    </source>
</evidence>
<evidence type="ECO:0000313" key="5">
    <source>
        <dbReference type="EMBL" id="PXV64700.1"/>
    </source>
</evidence>
<dbReference type="AlphaFoldDB" id="A0A2V3PRZ3"/>
<evidence type="ECO:0000256" key="4">
    <source>
        <dbReference type="ARBA" id="ARBA00023163"/>
    </source>
</evidence>
<dbReference type="Pfam" id="PF03965">
    <property type="entry name" value="Penicillinase_R"/>
    <property type="match status" value="1"/>
</dbReference>
<dbReference type="Gene3D" id="1.10.10.10">
    <property type="entry name" value="Winged helix-like DNA-binding domain superfamily/Winged helix DNA-binding domain"/>
    <property type="match status" value="1"/>
</dbReference>
<dbReference type="PIRSF" id="PIRSF019455">
    <property type="entry name" value="CopR_AtkY"/>
    <property type="match status" value="1"/>
</dbReference>
<keyword evidence="3" id="KW-0238">DNA-binding</keyword>
<dbReference type="InterPro" id="IPR036390">
    <property type="entry name" value="WH_DNA-bd_sf"/>
</dbReference>
<keyword evidence="4" id="KW-0804">Transcription</keyword>
<dbReference type="SUPFAM" id="SSF46785">
    <property type="entry name" value="Winged helix' DNA-binding domain"/>
    <property type="match status" value="1"/>
</dbReference>
<reference evidence="5 6" key="1">
    <citation type="submission" date="2018-03" db="EMBL/GenBank/DDBJ databases">
        <title>Genomic Encyclopedia of Archaeal and Bacterial Type Strains, Phase II (KMG-II): from individual species to whole genera.</title>
        <authorList>
            <person name="Goeker M."/>
        </authorList>
    </citation>
    <scope>NUCLEOTIDE SEQUENCE [LARGE SCALE GENOMIC DNA]</scope>
    <source>
        <strain evidence="5 6">DSM 100214</strain>
    </source>
</reference>
<evidence type="ECO:0000256" key="2">
    <source>
        <dbReference type="ARBA" id="ARBA00023015"/>
    </source>
</evidence>
<dbReference type="RefSeq" id="WP_110310420.1">
    <property type="nucleotide sequence ID" value="NZ_QICL01000009.1"/>
</dbReference>
<dbReference type="InterPro" id="IPR005650">
    <property type="entry name" value="BlaI_family"/>
</dbReference>
<dbReference type="Gene3D" id="1.10.4040.10">
    <property type="entry name" value="Penicillinase repressor domain"/>
    <property type="match status" value="1"/>
</dbReference>
<protein>
    <submittedName>
        <fullName evidence="5">Putative transcriptional regulator</fullName>
    </submittedName>
</protein>
<evidence type="ECO:0000256" key="3">
    <source>
        <dbReference type="ARBA" id="ARBA00023125"/>
    </source>
</evidence>
<dbReference type="EMBL" id="QICL01000009">
    <property type="protein sequence ID" value="PXV64700.1"/>
    <property type="molecule type" value="Genomic_DNA"/>
</dbReference>
<keyword evidence="6" id="KW-1185">Reference proteome</keyword>
<keyword evidence="2" id="KW-0805">Transcription regulation</keyword>
<dbReference type="OrthoDB" id="1098508at2"/>
<comment type="caution">
    <text evidence="5">The sequence shown here is derived from an EMBL/GenBank/DDBJ whole genome shotgun (WGS) entry which is preliminary data.</text>
</comment>
<dbReference type="InterPro" id="IPR036388">
    <property type="entry name" value="WH-like_DNA-bd_sf"/>
</dbReference>